<keyword evidence="4" id="KW-1185">Reference proteome</keyword>
<organism evidence="3 4">
    <name type="scientific">Mesonia algae</name>
    <dbReference type="NCBI Taxonomy" id="213248"/>
    <lineage>
        <taxon>Bacteria</taxon>
        <taxon>Pseudomonadati</taxon>
        <taxon>Bacteroidota</taxon>
        <taxon>Flavobacteriia</taxon>
        <taxon>Flavobacteriales</taxon>
        <taxon>Flavobacteriaceae</taxon>
        <taxon>Mesonia</taxon>
    </lineage>
</organism>
<sequence>MTERENHLMFCKFCSKSSKSLNLGIICSLTNKQADFFNKCDAYIENSKSLESEKKSLESQIDEKYDNMRDIISYVLENIFGIYFFDSIFKSKYDFLKKEQTQKLKIQNSYQHIKILILVFLILTIICIIKLFINYDEFWPKFSVFTLSALLINLSILKLRKPKILLTTDSEGFTYSNKKIKWNEILVYKSVTTEERYSYKKIALGTKSRGIIEIDISNLNIGIKDFLKIIELNKNVA</sequence>
<proteinExistence type="predicted"/>
<dbReference type="EMBL" id="QKYV01000023">
    <property type="protein sequence ID" value="PZW36988.1"/>
    <property type="molecule type" value="Genomic_DNA"/>
</dbReference>
<dbReference type="AlphaFoldDB" id="A0A2W7HYI5"/>
<evidence type="ECO:0000256" key="2">
    <source>
        <dbReference type="SAM" id="Phobius"/>
    </source>
</evidence>
<name>A0A2W7HYI5_9FLAO</name>
<keyword evidence="2" id="KW-0472">Membrane</keyword>
<evidence type="ECO:0000313" key="3">
    <source>
        <dbReference type="EMBL" id="PZW36988.1"/>
    </source>
</evidence>
<keyword evidence="2" id="KW-0812">Transmembrane</keyword>
<dbReference type="Proteomes" id="UP000249542">
    <property type="component" value="Unassembled WGS sequence"/>
</dbReference>
<keyword evidence="2" id="KW-1133">Transmembrane helix</keyword>
<feature type="transmembrane region" description="Helical" evidence="2">
    <location>
        <begin position="139"/>
        <end position="157"/>
    </location>
</feature>
<evidence type="ECO:0000256" key="1">
    <source>
        <dbReference type="SAM" id="Coils"/>
    </source>
</evidence>
<gene>
    <name evidence="3" type="ORF">LX95_02901</name>
</gene>
<comment type="caution">
    <text evidence="3">The sequence shown here is derived from an EMBL/GenBank/DDBJ whole genome shotgun (WGS) entry which is preliminary data.</text>
</comment>
<feature type="transmembrane region" description="Helical" evidence="2">
    <location>
        <begin position="113"/>
        <end position="133"/>
    </location>
</feature>
<protein>
    <submittedName>
        <fullName evidence="3">Uncharacterized protein</fullName>
    </submittedName>
</protein>
<feature type="coiled-coil region" evidence="1">
    <location>
        <begin position="40"/>
        <end position="67"/>
    </location>
</feature>
<accession>A0A2W7HYI5</accession>
<reference evidence="3 4" key="1">
    <citation type="submission" date="2018-06" db="EMBL/GenBank/DDBJ databases">
        <title>Genomic Encyclopedia of Archaeal and Bacterial Type Strains, Phase II (KMG-II): from individual species to whole genera.</title>
        <authorList>
            <person name="Goeker M."/>
        </authorList>
    </citation>
    <scope>NUCLEOTIDE SEQUENCE [LARGE SCALE GENOMIC DNA]</scope>
    <source>
        <strain evidence="3 4">DSM 15361</strain>
    </source>
</reference>
<evidence type="ECO:0000313" key="4">
    <source>
        <dbReference type="Proteomes" id="UP000249542"/>
    </source>
</evidence>
<dbReference type="RefSeq" id="WP_111542149.1">
    <property type="nucleotide sequence ID" value="NZ_QKYV01000023.1"/>
</dbReference>
<keyword evidence="1" id="KW-0175">Coiled coil</keyword>